<accession>A0ABV7G6N4</accession>
<comment type="subcellular location">
    <subcellularLocation>
        <location evidence="1">Cell membrane</location>
        <topology evidence="1">Multi-pass membrane protein</topology>
    </subcellularLocation>
</comment>
<reference evidence="9" key="1">
    <citation type="journal article" date="2019" name="Int. J. Syst. Evol. Microbiol.">
        <title>The Global Catalogue of Microorganisms (GCM) 10K type strain sequencing project: providing services to taxonomists for standard genome sequencing and annotation.</title>
        <authorList>
            <consortium name="The Broad Institute Genomics Platform"/>
            <consortium name="The Broad Institute Genome Sequencing Center for Infectious Disease"/>
            <person name="Wu L."/>
            <person name="Ma J."/>
        </authorList>
    </citation>
    <scope>NUCLEOTIDE SEQUENCE [LARGE SCALE GENOMIC DNA]</scope>
    <source>
        <strain evidence="9">KCTC 52094</strain>
    </source>
</reference>
<evidence type="ECO:0000313" key="9">
    <source>
        <dbReference type="Proteomes" id="UP001595593"/>
    </source>
</evidence>
<keyword evidence="5 7" id="KW-1133">Transmembrane helix</keyword>
<keyword evidence="6 7" id="KW-0472">Membrane</keyword>
<keyword evidence="9" id="KW-1185">Reference proteome</keyword>
<proteinExistence type="inferred from homology"/>
<dbReference type="Proteomes" id="UP001595593">
    <property type="component" value="Unassembled WGS sequence"/>
</dbReference>
<dbReference type="InterPro" id="IPR032808">
    <property type="entry name" value="DoxX"/>
</dbReference>
<dbReference type="PANTHER" id="PTHR33452:SF1">
    <property type="entry name" value="INNER MEMBRANE PROTEIN YPHA-RELATED"/>
    <property type="match status" value="1"/>
</dbReference>
<evidence type="ECO:0000313" key="8">
    <source>
        <dbReference type="EMBL" id="MFC3127528.1"/>
    </source>
</evidence>
<sequence length="147" mass="16024">MTNFAADRMRDEVILAARILLIVLFLVFGWSKLIGYSATVAYMAQVGAPMPSLAALVALVVEVFVALAIGLGLWVRPLALLMVLYTLGTGLIGHPFWATEGAVRYNDAVNFYKNLSIIGGFLLLYVTGAGRYALDSWMRRTGLPIAR</sequence>
<dbReference type="InterPro" id="IPR051907">
    <property type="entry name" value="DoxX-like_oxidoreductase"/>
</dbReference>
<dbReference type="EMBL" id="JBHRTN010000028">
    <property type="protein sequence ID" value="MFC3127528.1"/>
    <property type="molecule type" value="Genomic_DNA"/>
</dbReference>
<feature type="transmembrane region" description="Helical" evidence="7">
    <location>
        <begin position="117"/>
        <end position="134"/>
    </location>
</feature>
<evidence type="ECO:0000256" key="3">
    <source>
        <dbReference type="ARBA" id="ARBA00022475"/>
    </source>
</evidence>
<dbReference type="RefSeq" id="WP_379599615.1">
    <property type="nucleotide sequence ID" value="NZ_JBHRTN010000028.1"/>
</dbReference>
<feature type="transmembrane region" description="Helical" evidence="7">
    <location>
        <begin position="78"/>
        <end position="97"/>
    </location>
</feature>
<keyword evidence="4 7" id="KW-0812">Transmembrane</keyword>
<keyword evidence="3" id="KW-1003">Cell membrane</keyword>
<evidence type="ECO:0000256" key="6">
    <source>
        <dbReference type="ARBA" id="ARBA00023136"/>
    </source>
</evidence>
<dbReference type="Pfam" id="PF07681">
    <property type="entry name" value="DoxX"/>
    <property type="match status" value="1"/>
</dbReference>
<feature type="transmembrane region" description="Helical" evidence="7">
    <location>
        <begin position="50"/>
        <end position="71"/>
    </location>
</feature>
<evidence type="ECO:0000256" key="7">
    <source>
        <dbReference type="SAM" id="Phobius"/>
    </source>
</evidence>
<evidence type="ECO:0000256" key="2">
    <source>
        <dbReference type="ARBA" id="ARBA00006679"/>
    </source>
</evidence>
<evidence type="ECO:0000256" key="1">
    <source>
        <dbReference type="ARBA" id="ARBA00004651"/>
    </source>
</evidence>
<comment type="similarity">
    <text evidence="2">Belongs to the DoxX family.</text>
</comment>
<protein>
    <submittedName>
        <fullName evidence="8">DoxX family protein</fullName>
    </submittedName>
</protein>
<name>A0ABV7G6N4_9PROT</name>
<dbReference type="PANTHER" id="PTHR33452">
    <property type="entry name" value="OXIDOREDUCTASE CATD-RELATED"/>
    <property type="match status" value="1"/>
</dbReference>
<gene>
    <name evidence="8" type="ORF">ACFOD4_20895</name>
</gene>
<evidence type="ECO:0000256" key="4">
    <source>
        <dbReference type="ARBA" id="ARBA00022692"/>
    </source>
</evidence>
<organism evidence="8 9">
    <name type="scientific">Teichococcus globiformis</name>
    <dbReference type="NCBI Taxonomy" id="2307229"/>
    <lineage>
        <taxon>Bacteria</taxon>
        <taxon>Pseudomonadati</taxon>
        <taxon>Pseudomonadota</taxon>
        <taxon>Alphaproteobacteria</taxon>
        <taxon>Acetobacterales</taxon>
        <taxon>Roseomonadaceae</taxon>
        <taxon>Roseomonas</taxon>
    </lineage>
</organism>
<evidence type="ECO:0000256" key="5">
    <source>
        <dbReference type="ARBA" id="ARBA00022989"/>
    </source>
</evidence>
<comment type="caution">
    <text evidence="8">The sequence shown here is derived from an EMBL/GenBank/DDBJ whole genome shotgun (WGS) entry which is preliminary data.</text>
</comment>